<accession>A0AAW2YZP6</accession>
<evidence type="ECO:0000313" key="2">
    <source>
        <dbReference type="Proteomes" id="UP001431209"/>
    </source>
</evidence>
<evidence type="ECO:0000313" key="1">
    <source>
        <dbReference type="EMBL" id="KAL0482473.1"/>
    </source>
</evidence>
<dbReference type="EMBL" id="JAOPGA020000858">
    <property type="protein sequence ID" value="KAL0482473.1"/>
    <property type="molecule type" value="Genomic_DNA"/>
</dbReference>
<name>A0AAW2YZP6_9EUKA</name>
<sequence>MQSSHHLRISSIMNAHAVSPRLDVSAAFPIFDNQNIDNQGNWALSAEFKLPPISHIMNDLSKDGQDTEVEIEEDTSTPIERAKVVINNNPTLWAAIAHLIKKNASVNTSKKDITKLSKPKRKGSFKIHDNALITLKEKSRKTSGCSSDGESTTVEYEQTTVQYKTQATPEDISGATQPTKLMSKYRIDGMLECKQKQQNTTPRKVPEWKKHVQHFSLKKLV</sequence>
<organism evidence="1 2">
    <name type="scientific">Acrasis kona</name>
    <dbReference type="NCBI Taxonomy" id="1008807"/>
    <lineage>
        <taxon>Eukaryota</taxon>
        <taxon>Discoba</taxon>
        <taxon>Heterolobosea</taxon>
        <taxon>Tetramitia</taxon>
        <taxon>Eutetramitia</taxon>
        <taxon>Acrasidae</taxon>
        <taxon>Acrasis</taxon>
    </lineage>
</organism>
<protein>
    <submittedName>
        <fullName evidence="1">Divalent metal cation transporter</fullName>
    </submittedName>
</protein>
<reference evidence="1 2" key="1">
    <citation type="submission" date="2024-03" db="EMBL/GenBank/DDBJ databases">
        <title>The Acrasis kona genome and developmental transcriptomes reveal deep origins of eukaryotic multicellular pathways.</title>
        <authorList>
            <person name="Sheikh S."/>
            <person name="Fu C.-J."/>
            <person name="Brown M.W."/>
            <person name="Baldauf S.L."/>
        </authorList>
    </citation>
    <scope>NUCLEOTIDE SEQUENCE [LARGE SCALE GENOMIC DNA]</scope>
    <source>
        <strain evidence="1 2">ATCC MYA-3509</strain>
    </source>
</reference>
<gene>
    <name evidence="1" type="ORF">AKO1_013072</name>
</gene>
<keyword evidence="2" id="KW-1185">Reference proteome</keyword>
<dbReference type="Proteomes" id="UP001431209">
    <property type="component" value="Unassembled WGS sequence"/>
</dbReference>
<proteinExistence type="predicted"/>
<dbReference type="AlphaFoldDB" id="A0AAW2YZP6"/>
<comment type="caution">
    <text evidence="1">The sequence shown here is derived from an EMBL/GenBank/DDBJ whole genome shotgun (WGS) entry which is preliminary data.</text>
</comment>